<dbReference type="InterPro" id="IPR042178">
    <property type="entry name" value="Serpin_sf_1"/>
</dbReference>
<dbReference type="InterPro" id="IPR036186">
    <property type="entry name" value="Serpin_sf"/>
</dbReference>
<comment type="similarity">
    <text evidence="3">Belongs to the serpin family.</text>
</comment>
<feature type="region of interest" description="Disordered" evidence="4">
    <location>
        <begin position="446"/>
        <end position="469"/>
    </location>
</feature>
<evidence type="ECO:0000256" key="4">
    <source>
        <dbReference type="SAM" id="MobiDB-lite"/>
    </source>
</evidence>
<evidence type="ECO:0000259" key="5">
    <source>
        <dbReference type="SMART" id="SM00093"/>
    </source>
</evidence>
<dbReference type="SMART" id="SM00093">
    <property type="entry name" value="SERPIN"/>
    <property type="match status" value="1"/>
</dbReference>
<feature type="domain" description="Serpin" evidence="5">
    <location>
        <begin position="39"/>
        <end position="788"/>
    </location>
</feature>
<dbReference type="AlphaFoldDB" id="E2BE40"/>
<keyword evidence="2" id="KW-0722">Serine protease inhibitor</keyword>
<dbReference type="InterPro" id="IPR000215">
    <property type="entry name" value="Serpin_fam"/>
</dbReference>
<accession>E2BE40</accession>
<feature type="region of interest" description="Disordered" evidence="4">
    <location>
        <begin position="326"/>
        <end position="351"/>
    </location>
</feature>
<name>E2BE40_HARSA</name>
<reference evidence="6 7" key="1">
    <citation type="journal article" date="2010" name="Science">
        <title>Genomic comparison of the ants Camponotus floridanus and Harpegnathos saltator.</title>
        <authorList>
            <person name="Bonasio R."/>
            <person name="Zhang G."/>
            <person name="Ye C."/>
            <person name="Mutti N.S."/>
            <person name="Fang X."/>
            <person name="Qin N."/>
            <person name="Donahue G."/>
            <person name="Yang P."/>
            <person name="Li Q."/>
            <person name="Li C."/>
            <person name="Zhang P."/>
            <person name="Huang Z."/>
            <person name="Berger S.L."/>
            <person name="Reinberg D."/>
            <person name="Wang J."/>
            <person name="Liebig J."/>
        </authorList>
    </citation>
    <scope>NUCLEOTIDE SEQUENCE [LARGE SCALE GENOMIC DNA]</scope>
    <source>
        <strain evidence="6 7">R22 G/1</strain>
    </source>
</reference>
<evidence type="ECO:0000256" key="3">
    <source>
        <dbReference type="RuleBase" id="RU000411"/>
    </source>
</evidence>
<dbReference type="OMA" id="YHMDIVA"/>
<organism evidence="7">
    <name type="scientific">Harpegnathos saltator</name>
    <name type="common">Jerdon's jumping ant</name>
    <dbReference type="NCBI Taxonomy" id="610380"/>
    <lineage>
        <taxon>Eukaryota</taxon>
        <taxon>Metazoa</taxon>
        <taxon>Ecdysozoa</taxon>
        <taxon>Arthropoda</taxon>
        <taxon>Hexapoda</taxon>
        <taxon>Insecta</taxon>
        <taxon>Pterygota</taxon>
        <taxon>Neoptera</taxon>
        <taxon>Endopterygota</taxon>
        <taxon>Hymenoptera</taxon>
        <taxon>Apocrita</taxon>
        <taxon>Aculeata</taxon>
        <taxon>Formicoidea</taxon>
        <taxon>Formicidae</taxon>
        <taxon>Ponerinae</taxon>
        <taxon>Ponerini</taxon>
        <taxon>Harpegnathos</taxon>
    </lineage>
</organism>
<dbReference type="GO" id="GO:0005615">
    <property type="term" value="C:extracellular space"/>
    <property type="evidence" value="ECO:0007669"/>
    <property type="project" value="InterPro"/>
</dbReference>
<evidence type="ECO:0000313" key="7">
    <source>
        <dbReference type="Proteomes" id="UP000008237"/>
    </source>
</evidence>
<dbReference type="InterPro" id="IPR023796">
    <property type="entry name" value="Serpin_dom"/>
</dbReference>
<feature type="compositionally biased region" description="Polar residues" evidence="4">
    <location>
        <begin position="326"/>
        <end position="347"/>
    </location>
</feature>
<gene>
    <name evidence="6" type="ORF">EAI_16916</name>
</gene>
<proteinExistence type="inferred from homology"/>
<feature type="compositionally biased region" description="Polar residues" evidence="4">
    <location>
        <begin position="239"/>
        <end position="265"/>
    </location>
</feature>
<feature type="region of interest" description="Disordered" evidence="4">
    <location>
        <begin position="534"/>
        <end position="563"/>
    </location>
</feature>
<dbReference type="FunCoup" id="E2BE40">
    <property type="interactions" value="42"/>
</dbReference>
<dbReference type="EMBL" id="GL447755">
    <property type="protein sequence ID" value="EFN86027.1"/>
    <property type="molecule type" value="Genomic_DNA"/>
</dbReference>
<feature type="region of interest" description="Disordered" evidence="4">
    <location>
        <begin position="205"/>
        <end position="266"/>
    </location>
</feature>
<dbReference type="GO" id="GO:0004867">
    <property type="term" value="F:serine-type endopeptidase inhibitor activity"/>
    <property type="evidence" value="ECO:0007669"/>
    <property type="project" value="UniProtKB-KW"/>
</dbReference>
<dbReference type="Gene3D" id="3.30.497.10">
    <property type="entry name" value="Antithrombin, subunit I, domain 2"/>
    <property type="match status" value="2"/>
</dbReference>
<evidence type="ECO:0000256" key="1">
    <source>
        <dbReference type="ARBA" id="ARBA00022690"/>
    </source>
</evidence>
<dbReference type="InParanoid" id="E2BE40"/>
<feature type="compositionally biased region" description="Basic and acidic residues" evidence="4">
    <location>
        <begin position="534"/>
        <end position="552"/>
    </location>
</feature>
<dbReference type="PANTHER" id="PTHR11461:SF130">
    <property type="entry name" value="SERPIN 85F"/>
    <property type="match status" value="1"/>
</dbReference>
<evidence type="ECO:0000256" key="2">
    <source>
        <dbReference type="ARBA" id="ARBA00022900"/>
    </source>
</evidence>
<dbReference type="PANTHER" id="PTHR11461">
    <property type="entry name" value="SERINE PROTEASE INHIBITOR, SERPIN"/>
    <property type="match status" value="1"/>
</dbReference>
<keyword evidence="7" id="KW-1185">Reference proteome</keyword>
<dbReference type="SUPFAM" id="SSF56574">
    <property type="entry name" value="Serpins"/>
    <property type="match status" value="2"/>
</dbReference>
<protein>
    <submittedName>
        <fullName evidence="6">Leukocyte elastase inhibitor</fullName>
    </submittedName>
</protein>
<dbReference type="OrthoDB" id="8179360at2759"/>
<feature type="compositionally biased region" description="Low complexity" evidence="4">
    <location>
        <begin position="162"/>
        <end position="174"/>
    </location>
</feature>
<dbReference type="Gene3D" id="2.30.39.10">
    <property type="entry name" value="Alpha-1-antitrypsin, domain 1"/>
    <property type="match status" value="1"/>
</dbReference>
<dbReference type="InterPro" id="IPR042185">
    <property type="entry name" value="Serpin_sf_2"/>
</dbReference>
<evidence type="ECO:0000313" key="6">
    <source>
        <dbReference type="EMBL" id="EFN86027.1"/>
    </source>
</evidence>
<dbReference type="Proteomes" id="UP000008237">
    <property type="component" value="Unassembled WGS sequence"/>
</dbReference>
<sequence length="794" mass="83706">MLYVAAVSSAFAYTYEPWYRGDTRRPVDLITDVINDLGVKILQRYSSHGNVAFSPTGVAFVLAALYEGSAGRGSQQIVDAMGLPADRDVTRIGFRDIHRRLRSYLNADGFLGGLTLSRENTRLRPEYEDILRFYGFDLSSIEQEANVTVSVEDRSTTTELPAETTSAGSATDTTTSAVTGAVATLSSSVAAAETTLAPSTAAATVANVPTTPPPGAPIASSPTAVVPDEGGAQPPPSAATGSVATPPSMTTTTPLNIGQTSTSMDSQASASTVTMVVVAGSQTPPMPTTVYAGDIATDVPTMSTQAPPASAATTRLMSADTEVPSTFGTSTAESTPVVTNASSSDSSTVETRTEATTAGAGAIVADTTAANATVTGEISDTATSNSSATVTPITPDTASVTIPNPVTGTMMANSIVPQQNAEPTSTSGPAGDTSGVTITTIGLTTASMTDADADGTTAPISPEGSPETTTTMISPVAASNGTLNDLAGNSDNSAIATSTSIGNQTVAPSPTGENTVAMGRRRKSIEVEVTELKSKMEDITSDSTVKDESTRDNRKRRTRSPRGYFSSYPDEGIWMQDLDIWKSYSTMSPRESPEDSTSEITFLVNGCDAYSVSGSRYTAVLPFAYFPSLQAVALEFPLDDPRYNIILLMPTDRTDTHRLARDLSGKSLRLLRKRLQPTWVRATIPSFMLRGFVTLTSFLQRLGILDVFEPRVADLSPMTADLGVYARDVQQSIGVNIRNYMKPDRTHSRNGLFERAGPVPFTAMHPFLYFIVDTETSVSLIAGRVDDPLNSRIL</sequence>
<feature type="region of interest" description="Disordered" evidence="4">
    <location>
        <begin position="150"/>
        <end position="174"/>
    </location>
</feature>
<dbReference type="Pfam" id="PF00079">
    <property type="entry name" value="Serpin"/>
    <property type="match status" value="1"/>
</dbReference>
<keyword evidence="1" id="KW-0646">Protease inhibitor</keyword>